<evidence type="ECO:0000256" key="4">
    <source>
        <dbReference type="ARBA" id="ARBA00022723"/>
    </source>
</evidence>
<sequence length="243" mass="26969">MDKKNAMIVGGKKLRKVVQELTPYIKVGTKLTDIDSKATRLIRENGGSPSFSTVPGYSWSTCLSVNEVVVHGVPSNYLLKEGDVLKLDIGIVYGGFHVDYSDTLTIGRIDNRVERFLKVGNSTLRHALTLVKDKVRIGIVSAYIQENIESAGYKVIHELTGHAVGEELHMEPYIPGVLVGSIDRTPCFRSGYAYAIEVIYSFHDNHVVLANKDGWSLRTKSFSQSACFENTVYVDEEKSILLV</sequence>
<comment type="catalytic activity">
    <reaction evidence="6">
        <text>Release of N-terminal amino acids, preferentially methionine, from peptides and arylamides.</text>
        <dbReference type="EC" id="3.4.11.18"/>
    </reaction>
</comment>
<comment type="cofactor">
    <cofactor evidence="6">
        <name>Co(2+)</name>
        <dbReference type="ChEBI" id="CHEBI:48828"/>
    </cofactor>
    <cofactor evidence="6">
        <name>Zn(2+)</name>
        <dbReference type="ChEBI" id="CHEBI:29105"/>
    </cofactor>
    <cofactor evidence="6">
        <name>Mn(2+)</name>
        <dbReference type="ChEBI" id="CHEBI:29035"/>
    </cofactor>
    <cofactor evidence="6">
        <name>Fe(2+)</name>
        <dbReference type="ChEBI" id="CHEBI:29033"/>
    </cofactor>
    <text evidence="6">Binds 2 divalent metal cations per subunit. Has a high-affinity and a low affinity metal-binding site. The true nature of the physiological cofactor is under debate. The enzyme is active with cobalt, zinc, manganese or divalent iron ions.</text>
</comment>
<keyword evidence="2 6" id="KW-0031">Aminopeptidase</keyword>
<dbReference type="Proteomes" id="UP000229554">
    <property type="component" value="Unassembled WGS sequence"/>
</dbReference>
<dbReference type="Gene3D" id="3.90.230.10">
    <property type="entry name" value="Creatinase/methionine aminopeptidase superfamily"/>
    <property type="match status" value="1"/>
</dbReference>
<comment type="caution">
    <text evidence="8">The sequence shown here is derived from an EMBL/GenBank/DDBJ whole genome shotgun (WGS) entry which is preliminary data.</text>
</comment>
<dbReference type="AlphaFoldDB" id="A0A2M8KSC1"/>
<dbReference type="NCBIfam" id="TIGR00500">
    <property type="entry name" value="met_pdase_I"/>
    <property type="match status" value="1"/>
</dbReference>
<keyword evidence="4 6" id="KW-0479">Metal-binding</keyword>
<reference evidence="9" key="1">
    <citation type="submission" date="2017-09" db="EMBL/GenBank/DDBJ databases">
        <title>Depth-based differentiation of microbial function through sediment-hosted aquifers and enrichment of novel symbionts in the deep terrestrial subsurface.</title>
        <authorList>
            <person name="Probst A.J."/>
            <person name="Ladd B."/>
            <person name="Jarett J.K."/>
            <person name="Geller-Mcgrath D.E."/>
            <person name="Sieber C.M.K."/>
            <person name="Emerson J.B."/>
            <person name="Anantharaman K."/>
            <person name="Thomas B.C."/>
            <person name="Malmstrom R."/>
            <person name="Stieglmeier M."/>
            <person name="Klingl A."/>
            <person name="Woyke T."/>
            <person name="Ryan C.M."/>
            <person name="Banfield J.F."/>
        </authorList>
    </citation>
    <scope>NUCLEOTIDE SEQUENCE [LARGE SCALE GENOMIC DNA]</scope>
</reference>
<name>A0A2M8KSC1_9BACT</name>
<dbReference type="GO" id="GO:0046872">
    <property type="term" value="F:metal ion binding"/>
    <property type="evidence" value="ECO:0007669"/>
    <property type="project" value="UniProtKB-KW"/>
</dbReference>
<evidence type="ECO:0000313" key="9">
    <source>
        <dbReference type="Proteomes" id="UP000229554"/>
    </source>
</evidence>
<dbReference type="GO" id="GO:0006508">
    <property type="term" value="P:proteolysis"/>
    <property type="evidence" value="ECO:0007669"/>
    <property type="project" value="UniProtKB-KW"/>
</dbReference>
<dbReference type="PANTHER" id="PTHR43330">
    <property type="entry name" value="METHIONINE AMINOPEPTIDASE"/>
    <property type="match status" value="1"/>
</dbReference>
<dbReference type="GO" id="GO:0070006">
    <property type="term" value="F:metalloaminopeptidase activity"/>
    <property type="evidence" value="ECO:0007669"/>
    <property type="project" value="InterPro"/>
</dbReference>
<evidence type="ECO:0000256" key="3">
    <source>
        <dbReference type="ARBA" id="ARBA00022670"/>
    </source>
</evidence>
<accession>A0A2M8KSC1</accession>
<keyword evidence="5" id="KW-0378">Hydrolase</keyword>
<organism evidence="8 9">
    <name type="scientific">Candidatus Roizmanbacteria bacterium CG10_big_fil_rev_8_21_14_0_10_39_6</name>
    <dbReference type="NCBI Taxonomy" id="1974853"/>
    <lineage>
        <taxon>Bacteria</taxon>
        <taxon>Candidatus Roizmaniibacteriota</taxon>
    </lineage>
</organism>
<dbReference type="PANTHER" id="PTHR43330:SF27">
    <property type="entry name" value="METHIONINE AMINOPEPTIDASE"/>
    <property type="match status" value="1"/>
</dbReference>
<evidence type="ECO:0000256" key="2">
    <source>
        <dbReference type="ARBA" id="ARBA00022438"/>
    </source>
</evidence>
<dbReference type="EMBL" id="PFED01000120">
    <property type="protein sequence ID" value="PJE62817.1"/>
    <property type="molecule type" value="Genomic_DNA"/>
</dbReference>
<dbReference type="InterPro" id="IPR036005">
    <property type="entry name" value="Creatinase/aminopeptidase-like"/>
</dbReference>
<evidence type="ECO:0000256" key="1">
    <source>
        <dbReference type="ARBA" id="ARBA00002521"/>
    </source>
</evidence>
<gene>
    <name evidence="8" type="primary">map</name>
    <name evidence="8" type="ORF">COU88_02865</name>
</gene>
<comment type="function">
    <text evidence="1">Removes the N-terminal methionine from nascent proteins. The N-terminal methionine is often cleaved when the second residue in the primary sequence is small and uncharged (Met-Ala-, Cys, Gly, Pro, Ser, Thr, or Val). Requires deformylation of the N(alpha)-formylated initiator methionine before it can be hydrolyzed.</text>
</comment>
<dbReference type="InterPro" id="IPR002467">
    <property type="entry name" value="Pept_M24A_MAP1"/>
</dbReference>
<evidence type="ECO:0000313" key="8">
    <source>
        <dbReference type="EMBL" id="PJE62817.1"/>
    </source>
</evidence>
<evidence type="ECO:0000256" key="5">
    <source>
        <dbReference type="ARBA" id="ARBA00022801"/>
    </source>
</evidence>
<dbReference type="SUPFAM" id="SSF55920">
    <property type="entry name" value="Creatinase/aminopeptidase"/>
    <property type="match status" value="1"/>
</dbReference>
<dbReference type="InterPro" id="IPR001714">
    <property type="entry name" value="Pept_M24_MAP"/>
</dbReference>
<dbReference type="GO" id="GO:0005829">
    <property type="term" value="C:cytosol"/>
    <property type="evidence" value="ECO:0007669"/>
    <property type="project" value="TreeGrafter"/>
</dbReference>
<feature type="domain" description="Peptidase M24" evidence="7">
    <location>
        <begin position="11"/>
        <end position="236"/>
    </location>
</feature>
<evidence type="ECO:0000259" key="7">
    <source>
        <dbReference type="Pfam" id="PF00557"/>
    </source>
</evidence>
<dbReference type="Pfam" id="PF00557">
    <property type="entry name" value="Peptidase_M24"/>
    <property type="match status" value="1"/>
</dbReference>
<comment type="similarity">
    <text evidence="6">Belongs to the peptidase M24A family.</text>
</comment>
<evidence type="ECO:0000256" key="6">
    <source>
        <dbReference type="RuleBase" id="RU003653"/>
    </source>
</evidence>
<protein>
    <recommendedName>
        <fullName evidence="6">Methionine aminopeptidase</fullName>
        <ecNumber evidence="6">3.4.11.18</ecNumber>
    </recommendedName>
</protein>
<proteinExistence type="inferred from homology"/>
<dbReference type="InterPro" id="IPR000994">
    <property type="entry name" value="Pept_M24"/>
</dbReference>
<dbReference type="PRINTS" id="PR00599">
    <property type="entry name" value="MAPEPTIDASE"/>
</dbReference>
<dbReference type="EC" id="3.4.11.18" evidence="6"/>
<dbReference type="GO" id="GO:0004239">
    <property type="term" value="F:initiator methionyl aminopeptidase activity"/>
    <property type="evidence" value="ECO:0007669"/>
    <property type="project" value="UniProtKB-EC"/>
</dbReference>
<keyword evidence="3 6" id="KW-0645">Protease</keyword>